<organism evidence="1 2">
    <name type="scientific">Janthinobacterium agaricidamnosum NBRC 102515 = DSM 9628</name>
    <dbReference type="NCBI Taxonomy" id="1349767"/>
    <lineage>
        <taxon>Bacteria</taxon>
        <taxon>Pseudomonadati</taxon>
        <taxon>Pseudomonadota</taxon>
        <taxon>Betaproteobacteria</taxon>
        <taxon>Burkholderiales</taxon>
        <taxon>Oxalobacteraceae</taxon>
        <taxon>Janthinobacterium</taxon>
    </lineage>
</organism>
<gene>
    <name evidence="1" type="ORF">GJA_1792</name>
</gene>
<dbReference type="KEGG" id="jag:GJA_1792"/>
<reference evidence="1 2" key="1">
    <citation type="journal article" date="2015" name="Genome Announc.">
        <title>Genome Sequence of Mushroom Soft-Rot Pathogen Janthinobacterium agaricidamnosum.</title>
        <authorList>
            <person name="Graupner K."/>
            <person name="Lackner G."/>
            <person name="Hertweck C."/>
        </authorList>
    </citation>
    <scope>NUCLEOTIDE SEQUENCE [LARGE SCALE GENOMIC DNA]</scope>
    <source>
        <strain evidence="2">NBRC 102515 / DSM 9628</strain>
    </source>
</reference>
<dbReference type="PATRIC" id="fig|1349767.4.peg.3566"/>
<evidence type="ECO:0000313" key="1">
    <source>
        <dbReference type="EMBL" id="CDG82427.1"/>
    </source>
</evidence>
<name>W0V587_9BURK</name>
<sequence length="37" mass="4235">MAILFCSSMQVYAIQKESCTQFVHAISRDGWTAAQRR</sequence>
<keyword evidence="2" id="KW-1185">Reference proteome</keyword>
<dbReference type="Proteomes" id="UP000027604">
    <property type="component" value="Chromosome I"/>
</dbReference>
<protein>
    <submittedName>
        <fullName evidence="1">Uncharacterized protein</fullName>
    </submittedName>
</protein>
<evidence type="ECO:0000313" key="2">
    <source>
        <dbReference type="Proteomes" id="UP000027604"/>
    </source>
</evidence>
<proteinExistence type="predicted"/>
<dbReference type="HOGENOM" id="CLU_3344589_0_0_4"/>
<dbReference type="AlphaFoldDB" id="W0V587"/>
<dbReference type="EMBL" id="HG322949">
    <property type="protein sequence ID" value="CDG82427.1"/>
    <property type="molecule type" value="Genomic_DNA"/>
</dbReference>
<accession>W0V587</accession>